<reference evidence="2" key="1">
    <citation type="submission" date="2022-11" db="UniProtKB">
        <authorList>
            <consortium name="WormBaseParasite"/>
        </authorList>
    </citation>
    <scope>IDENTIFICATION</scope>
</reference>
<evidence type="ECO:0000313" key="2">
    <source>
        <dbReference type="WBParaSite" id="ACRNAN_scaffold12536.g13081.t1"/>
    </source>
</evidence>
<dbReference type="AlphaFoldDB" id="A0A914CPE3"/>
<keyword evidence="1" id="KW-1185">Reference proteome</keyword>
<proteinExistence type="predicted"/>
<protein>
    <submittedName>
        <fullName evidence="2">Uncharacterized protein</fullName>
    </submittedName>
</protein>
<dbReference type="WBParaSite" id="ACRNAN_scaffold12536.g13081.t1">
    <property type="protein sequence ID" value="ACRNAN_scaffold12536.g13081.t1"/>
    <property type="gene ID" value="ACRNAN_scaffold12536.g13081"/>
</dbReference>
<name>A0A914CPE3_9BILA</name>
<organism evidence="1 2">
    <name type="scientific">Acrobeloides nanus</name>
    <dbReference type="NCBI Taxonomy" id="290746"/>
    <lineage>
        <taxon>Eukaryota</taxon>
        <taxon>Metazoa</taxon>
        <taxon>Ecdysozoa</taxon>
        <taxon>Nematoda</taxon>
        <taxon>Chromadorea</taxon>
        <taxon>Rhabditida</taxon>
        <taxon>Tylenchina</taxon>
        <taxon>Cephalobomorpha</taxon>
        <taxon>Cephaloboidea</taxon>
        <taxon>Cephalobidae</taxon>
        <taxon>Acrobeloides</taxon>
    </lineage>
</organism>
<sequence length="22" mass="2732">MSKRYGLQCQRILERDSKYIDE</sequence>
<dbReference type="Proteomes" id="UP000887540">
    <property type="component" value="Unplaced"/>
</dbReference>
<accession>A0A914CPE3</accession>
<evidence type="ECO:0000313" key="1">
    <source>
        <dbReference type="Proteomes" id="UP000887540"/>
    </source>
</evidence>